<evidence type="ECO:0000313" key="2">
    <source>
        <dbReference type="Proteomes" id="UP001568894"/>
    </source>
</evidence>
<protein>
    <recommendedName>
        <fullName evidence="3">BTB domain-containing protein</fullName>
    </recommendedName>
</protein>
<dbReference type="EMBL" id="JASMRN010000003">
    <property type="protein sequence ID" value="MEZ7514447.1"/>
    <property type="molecule type" value="Genomic_DNA"/>
</dbReference>
<organism evidence="1 2">
    <name type="scientific">Flavobacterium frigidarium</name>
    <dbReference type="NCBI Taxonomy" id="99286"/>
    <lineage>
        <taxon>Bacteria</taxon>
        <taxon>Pseudomonadati</taxon>
        <taxon>Bacteroidota</taxon>
        <taxon>Flavobacteriia</taxon>
        <taxon>Flavobacteriales</taxon>
        <taxon>Flavobacteriaceae</taxon>
        <taxon>Flavobacterium</taxon>
    </lineage>
</organism>
<reference evidence="1 2" key="1">
    <citation type="submission" date="2023-05" db="EMBL/GenBank/DDBJ databases">
        <title>Adaptations of aquatic viruses from atmosphere-close ecosystems of the Central Arctic Ocean.</title>
        <authorList>
            <person name="Rahlff J."/>
            <person name="Holmfeldt K."/>
        </authorList>
    </citation>
    <scope>NUCLEOTIDE SEQUENCE [LARGE SCALE GENOMIC DNA]</scope>
    <source>
        <strain evidence="1 2">Arc14</strain>
    </source>
</reference>
<dbReference type="RefSeq" id="WP_371568237.1">
    <property type="nucleotide sequence ID" value="NZ_JASMRN010000003.1"/>
</dbReference>
<accession>A0ABV4K9W9</accession>
<keyword evidence="2" id="KW-1185">Reference proteome</keyword>
<dbReference type="Gene3D" id="1.10.10.2250">
    <property type="match status" value="1"/>
</dbReference>
<evidence type="ECO:0008006" key="3">
    <source>
        <dbReference type="Google" id="ProtNLM"/>
    </source>
</evidence>
<dbReference type="InterPro" id="IPR053841">
    <property type="entry name" value="MksE"/>
</dbReference>
<gene>
    <name evidence="1" type="ORF">QO192_04020</name>
</gene>
<dbReference type="Proteomes" id="UP001568894">
    <property type="component" value="Unassembled WGS sequence"/>
</dbReference>
<dbReference type="Pfam" id="PF21980">
    <property type="entry name" value="MksE"/>
    <property type="match status" value="1"/>
</dbReference>
<proteinExistence type="predicted"/>
<dbReference type="InterPro" id="IPR042038">
    <property type="entry name" value="MukE_N"/>
</dbReference>
<comment type="caution">
    <text evidence="1">The sequence shown here is derived from an EMBL/GenBank/DDBJ whole genome shotgun (WGS) entry which is preliminary data.</text>
</comment>
<name>A0ABV4K9W9_9FLAO</name>
<evidence type="ECO:0000313" key="1">
    <source>
        <dbReference type="EMBL" id="MEZ7514447.1"/>
    </source>
</evidence>
<sequence length="231" mass="27843">MDDQLKEPEITIDFSFLNLRDVQAHFADLNIALLGGKHIQTGEGYNFTLLNNYPDQFRFFYRSLYGLELKQSRVENIDYYYLDFPDEGKGKLNSSDRFREMTPWEIIIALMLLNMYYDRFFEQTKIISWIVIQKEITESEMANLYKKAFFNNAVRDHYSDPEWKALFDTFKRVLRNFDRWGWVKLQPAEESDGDLVFVIRESIDRFGKLYQYEISQFDNFIEQINQKRLRS</sequence>